<evidence type="ECO:0000256" key="1">
    <source>
        <dbReference type="ARBA" id="ARBA00004141"/>
    </source>
</evidence>
<keyword evidence="10" id="KW-1185">Reference proteome</keyword>
<dbReference type="InterPro" id="IPR036259">
    <property type="entry name" value="MFS_trans_sf"/>
</dbReference>
<feature type="transmembrane region" description="Helical" evidence="7">
    <location>
        <begin position="102"/>
        <end position="124"/>
    </location>
</feature>
<organism evidence="9 10">
    <name type="scientific">Armillaria ostoyae</name>
    <name type="common">Armillaria root rot fungus</name>
    <dbReference type="NCBI Taxonomy" id="47428"/>
    <lineage>
        <taxon>Eukaryota</taxon>
        <taxon>Fungi</taxon>
        <taxon>Dikarya</taxon>
        <taxon>Basidiomycota</taxon>
        <taxon>Agaricomycotina</taxon>
        <taxon>Agaricomycetes</taxon>
        <taxon>Agaricomycetidae</taxon>
        <taxon>Agaricales</taxon>
        <taxon>Marasmiineae</taxon>
        <taxon>Physalacriaceae</taxon>
        <taxon>Armillaria</taxon>
    </lineage>
</organism>
<dbReference type="OrthoDB" id="2962993at2759"/>
<dbReference type="Proteomes" id="UP000219338">
    <property type="component" value="Unassembled WGS sequence"/>
</dbReference>
<dbReference type="PANTHER" id="PTHR43791">
    <property type="entry name" value="PERMEASE-RELATED"/>
    <property type="match status" value="1"/>
</dbReference>
<protein>
    <recommendedName>
        <fullName evidence="8">Major facilitator superfamily (MFS) profile domain-containing protein</fullName>
    </recommendedName>
</protein>
<dbReference type="InterPro" id="IPR011701">
    <property type="entry name" value="MFS"/>
</dbReference>
<evidence type="ECO:0000256" key="6">
    <source>
        <dbReference type="SAM" id="MobiDB-lite"/>
    </source>
</evidence>
<feature type="transmembrane region" description="Helical" evidence="7">
    <location>
        <begin position="193"/>
        <end position="213"/>
    </location>
</feature>
<name>A0A284S8S5_ARMOS</name>
<dbReference type="STRING" id="47428.A0A284S8S5"/>
<feature type="compositionally biased region" description="Polar residues" evidence="6">
    <location>
        <begin position="1"/>
        <end position="18"/>
    </location>
</feature>
<evidence type="ECO:0000256" key="7">
    <source>
        <dbReference type="SAM" id="Phobius"/>
    </source>
</evidence>
<feature type="transmembrane region" description="Helical" evidence="7">
    <location>
        <begin position="59"/>
        <end position="82"/>
    </location>
</feature>
<gene>
    <name evidence="9" type="ORF">ARMOST_20967</name>
</gene>
<evidence type="ECO:0000256" key="3">
    <source>
        <dbReference type="ARBA" id="ARBA00022692"/>
    </source>
</evidence>
<keyword evidence="4 7" id="KW-1133">Transmembrane helix</keyword>
<sequence length="249" mass="27521">MPSLTTKSSRSQFVTSRDASACPIPPDDKKDGDIGIVNAEDDFSSAAEKRLLRRLDLRFIPGFILVYTLYFFAAANIGNVRILNADTGDSLLQVLKMMDNQFSLAAISSTVSYALFAIPSNYLLKCMSPQRWLPFIMFGWGATEMIMAISQNYSTLLGLRFLLGVFQAGLVPGMTYTFTIWYRLRERGVRQSLILATGPLGSAFGGVIAYAVGSLGLEAWRWLFIIEGAPPCLSLLTLLPRESRVVIPR</sequence>
<dbReference type="Pfam" id="PF07690">
    <property type="entry name" value="MFS_1"/>
    <property type="match status" value="1"/>
</dbReference>
<reference evidence="10" key="1">
    <citation type="journal article" date="2017" name="Nat. Ecol. Evol.">
        <title>Genome expansion and lineage-specific genetic innovations in the forest pathogenic fungi Armillaria.</title>
        <authorList>
            <person name="Sipos G."/>
            <person name="Prasanna A.N."/>
            <person name="Walter M.C."/>
            <person name="O'Connor E."/>
            <person name="Balint B."/>
            <person name="Krizsan K."/>
            <person name="Kiss B."/>
            <person name="Hess J."/>
            <person name="Varga T."/>
            <person name="Slot J."/>
            <person name="Riley R."/>
            <person name="Boka B."/>
            <person name="Rigling D."/>
            <person name="Barry K."/>
            <person name="Lee J."/>
            <person name="Mihaltcheva S."/>
            <person name="LaButti K."/>
            <person name="Lipzen A."/>
            <person name="Waldron R."/>
            <person name="Moloney N.M."/>
            <person name="Sperisen C."/>
            <person name="Kredics L."/>
            <person name="Vagvoelgyi C."/>
            <person name="Patrignani A."/>
            <person name="Fitzpatrick D."/>
            <person name="Nagy I."/>
            <person name="Doyle S."/>
            <person name="Anderson J.B."/>
            <person name="Grigoriev I.V."/>
            <person name="Gueldener U."/>
            <person name="Muensterkoetter M."/>
            <person name="Nagy L.G."/>
        </authorList>
    </citation>
    <scope>NUCLEOTIDE SEQUENCE [LARGE SCALE GENOMIC DNA]</scope>
    <source>
        <strain evidence="10">C18/9</strain>
    </source>
</reference>
<dbReference type="EMBL" id="FUEG01000044">
    <property type="protein sequence ID" value="SJL17417.1"/>
    <property type="molecule type" value="Genomic_DNA"/>
</dbReference>
<dbReference type="GO" id="GO:0022857">
    <property type="term" value="F:transmembrane transporter activity"/>
    <property type="evidence" value="ECO:0007669"/>
    <property type="project" value="InterPro"/>
</dbReference>
<accession>A0A284S8S5</accession>
<evidence type="ECO:0000313" key="10">
    <source>
        <dbReference type="Proteomes" id="UP000219338"/>
    </source>
</evidence>
<dbReference type="InterPro" id="IPR020846">
    <property type="entry name" value="MFS_dom"/>
</dbReference>
<comment type="subcellular location">
    <subcellularLocation>
        <location evidence="1">Membrane</location>
        <topology evidence="1">Multi-pass membrane protein</topology>
    </subcellularLocation>
</comment>
<keyword evidence="2" id="KW-0813">Transport</keyword>
<feature type="transmembrane region" description="Helical" evidence="7">
    <location>
        <begin position="131"/>
        <end position="149"/>
    </location>
</feature>
<feature type="domain" description="Major facilitator superfamily (MFS) profile" evidence="8">
    <location>
        <begin position="62"/>
        <end position="249"/>
    </location>
</feature>
<evidence type="ECO:0000313" key="9">
    <source>
        <dbReference type="EMBL" id="SJL17417.1"/>
    </source>
</evidence>
<dbReference type="AlphaFoldDB" id="A0A284S8S5"/>
<keyword evidence="3 7" id="KW-0812">Transmembrane</keyword>
<dbReference type="PANTHER" id="PTHR43791:SF49">
    <property type="entry name" value="TRANSPORTER, PUTATIVE (AFU_ORTHOLOGUE AFUA_4G04250)-RELATED"/>
    <property type="match status" value="1"/>
</dbReference>
<keyword evidence="5 7" id="KW-0472">Membrane</keyword>
<proteinExistence type="predicted"/>
<evidence type="ECO:0000259" key="8">
    <source>
        <dbReference type="PROSITE" id="PS50850"/>
    </source>
</evidence>
<feature type="region of interest" description="Disordered" evidence="6">
    <location>
        <begin position="1"/>
        <end position="28"/>
    </location>
</feature>
<evidence type="ECO:0000256" key="4">
    <source>
        <dbReference type="ARBA" id="ARBA00022989"/>
    </source>
</evidence>
<dbReference type="SUPFAM" id="SSF103473">
    <property type="entry name" value="MFS general substrate transporter"/>
    <property type="match status" value="1"/>
</dbReference>
<evidence type="ECO:0000256" key="5">
    <source>
        <dbReference type="ARBA" id="ARBA00023136"/>
    </source>
</evidence>
<feature type="transmembrane region" description="Helical" evidence="7">
    <location>
        <begin position="161"/>
        <end position="181"/>
    </location>
</feature>
<dbReference type="GO" id="GO:0016020">
    <property type="term" value="C:membrane"/>
    <property type="evidence" value="ECO:0007669"/>
    <property type="project" value="UniProtKB-SubCell"/>
</dbReference>
<dbReference type="PROSITE" id="PS50850">
    <property type="entry name" value="MFS"/>
    <property type="match status" value="1"/>
</dbReference>
<evidence type="ECO:0000256" key="2">
    <source>
        <dbReference type="ARBA" id="ARBA00022448"/>
    </source>
</evidence>
<dbReference type="Gene3D" id="1.20.1250.20">
    <property type="entry name" value="MFS general substrate transporter like domains"/>
    <property type="match status" value="1"/>
</dbReference>